<comment type="caution">
    <text evidence="2">Lacks conserved residue(s) required for the propagation of feature annotation.</text>
</comment>
<evidence type="ECO:0000256" key="1">
    <source>
        <dbReference type="ARBA" id="ARBA00023157"/>
    </source>
</evidence>
<name>A0A0C2N5S6_THEKT</name>
<dbReference type="CDD" id="cd00112">
    <property type="entry name" value="LDLa"/>
    <property type="match status" value="1"/>
</dbReference>
<proteinExistence type="predicted"/>
<evidence type="ECO:0000313" key="4">
    <source>
        <dbReference type="Proteomes" id="UP000031668"/>
    </source>
</evidence>
<organism evidence="3 4">
    <name type="scientific">Thelohanellus kitauei</name>
    <name type="common">Myxosporean</name>
    <dbReference type="NCBI Taxonomy" id="669202"/>
    <lineage>
        <taxon>Eukaryota</taxon>
        <taxon>Metazoa</taxon>
        <taxon>Cnidaria</taxon>
        <taxon>Myxozoa</taxon>
        <taxon>Myxosporea</taxon>
        <taxon>Bivalvulida</taxon>
        <taxon>Platysporina</taxon>
        <taxon>Myxobolidae</taxon>
        <taxon>Thelohanellus</taxon>
    </lineage>
</organism>
<dbReference type="AlphaFoldDB" id="A0A0C2N5S6"/>
<dbReference type="EMBL" id="JWZT01001679">
    <property type="protein sequence ID" value="KII71650.1"/>
    <property type="molecule type" value="Genomic_DNA"/>
</dbReference>
<evidence type="ECO:0000313" key="3">
    <source>
        <dbReference type="EMBL" id="KII71650.1"/>
    </source>
</evidence>
<dbReference type="Gene3D" id="2.40.128.620">
    <property type="match status" value="1"/>
</dbReference>
<dbReference type="InterPro" id="IPR002172">
    <property type="entry name" value="LDrepeatLR_classA_rpt"/>
</dbReference>
<dbReference type="SMART" id="SM00192">
    <property type="entry name" value="LDLa"/>
    <property type="match status" value="1"/>
</dbReference>
<accession>A0A0C2N5S6</accession>
<dbReference type="InterPro" id="IPR036055">
    <property type="entry name" value="LDL_receptor-like_sf"/>
</dbReference>
<comment type="caution">
    <text evidence="3">The sequence shown here is derived from an EMBL/GenBank/DDBJ whole genome shotgun (WGS) entry which is preliminary data.</text>
</comment>
<dbReference type="Proteomes" id="UP000031668">
    <property type="component" value="Unassembled WGS sequence"/>
</dbReference>
<dbReference type="PROSITE" id="PS50068">
    <property type="entry name" value="LDLRA_2"/>
    <property type="match status" value="1"/>
</dbReference>
<keyword evidence="4" id="KW-1185">Reference proteome</keyword>
<gene>
    <name evidence="3" type="ORF">RF11_02402</name>
</gene>
<evidence type="ECO:0000256" key="2">
    <source>
        <dbReference type="PROSITE-ProRule" id="PRU00124"/>
    </source>
</evidence>
<protein>
    <submittedName>
        <fullName evidence="3">Uncharacterized protein</fullName>
    </submittedName>
</protein>
<reference evidence="3 4" key="1">
    <citation type="journal article" date="2014" name="Genome Biol. Evol.">
        <title>The genome of the myxosporean Thelohanellus kitauei shows adaptations to nutrient acquisition within its fish host.</title>
        <authorList>
            <person name="Yang Y."/>
            <person name="Xiong J."/>
            <person name="Zhou Z."/>
            <person name="Huo F."/>
            <person name="Miao W."/>
            <person name="Ran C."/>
            <person name="Liu Y."/>
            <person name="Zhang J."/>
            <person name="Feng J."/>
            <person name="Wang M."/>
            <person name="Wang M."/>
            <person name="Wang L."/>
            <person name="Yao B."/>
        </authorList>
    </citation>
    <scope>NUCLEOTIDE SEQUENCE [LARGE SCALE GENOMIC DNA]</scope>
    <source>
        <strain evidence="3">Wuqing</strain>
    </source>
</reference>
<sequence>MDRMKRDVKVNHVFILGDLPCAIESYIQCKTNEQRVCLSKMCDGVKDCSDGSDENQICKSQNFSRTININPQENGQIEFSWLVDDPGQSFKVTIVDIHGENILKEEVVQQARINVRGHVECGRYMIIAQNTVNYKIQLRTYKYLPPKSHTPTNLVYISESRMLKWDADPHTCVPRVFYVNILLT</sequence>
<keyword evidence="1" id="KW-1015">Disulfide bond</keyword>
<dbReference type="SUPFAM" id="SSF57424">
    <property type="entry name" value="LDL receptor-like module"/>
    <property type="match status" value="1"/>
</dbReference>
<dbReference type="OrthoDB" id="5987602at2759"/>